<evidence type="ECO:0000256" key="4">
    <source>
        <dbReference type="ARBA" id="ARBA00022737"/>
    </source>
</evidence>
<dbReference type="OrthoDB" id="512473at2759"/>
<dbReference type="PANTHER" id="PTHR16056">
    <property type="entry name" value="REGULATOR OF MICROTUBULE DYNAMICS PROTEIN"/>
    <property type="match status" value="1"/>
</dbReference>
<dbReference type="STRING" id="1661398.A0A482VGK7"/>
<evidence type="ECO:0000256" key="6">
    <source>
        <dbReference type="ARBA" id="ARBA00023212"/>
    </source>
</evidence>
<dbReference type="SUPFAM" id="SSF48452">
    <property type="entry name" value="TPR-like"/>
    <property type="match status" value="1"/>
</dbReference>
<evidence type="ECO:0000256" key="3">
    <source>
        <dbReference type="ARBA" id="ARBA00022490"/>
    </source>
</evidence>
<organism evidence="11 12">
    <name type="scientific">Asbolus verrucosus</name>
    <name type="common">Desert ironclad beetle</name>
    <dbReference type="NCBI Taxonomy" id="1661398"/>
    <lineage>
        <taxon>Eukaryota</taxon>
        <taxon>Metazoa</taxon>
        <taxon>Ecdysozoa</taxon>
        <taxon>Arthropoda</taxon>
        <taxon>Hexapoda</taxon>
        <taxon>Insecta</taxon>
        <taxon>Pterygota</taxon>
        <taxon>Neoptera</taxon>
        <taxon>Endopterygota</taxon>
        <taxon>Coleoptera</taxon>
        <taxon>Polyphaga</taxon>
        <taxon>Cucujiformia</taxon>
        <taxon>Tenebrionidae</taxon>
        <taxon>Pimeliinae</taxon>
        <taxon>Asbolus</taxon>
    </lineage>
</organism>
<accession>A0A482VGK7</accession>
<keyword evidence="12" id="KW-1185">Reference proteome</keyword>
<gene>
    <name evidence="11" type="ORF">BDFB_012671</name>
</gene>
<keyword evidence="10" id="KW-1133">Transmembrane helix</keyword>
<dbReference type="AlphaFoldDB" id="A0A482VGK7"/>
<evidence type="ECO:0000313" key="11">
    <source>
        <dbReference type="EMBL" id="RZC31810.1"/>
    </source>
</evidence>
<evidence type="ECO:0000256" key="8">
    <source>
        <dbReference type="ARBA" id="ARBA00041958"/>
    </source>
</evidence>
<keyword evidence="4" id="KW-0677">Repeat</keyword>
<evidence type="ECO:0000256" key="10">
    <source>
        <dbReference type="SAM" id="Phobius"/>
    </source>
</evidence>
<feature type="non-terminal residue" evidence="11">
    <location>
        <position position="346"/>
    </location>
</feature>
<dbReference type="Gene3D" id="1.25.40.10">
    <property type="entry name" value="Tetratricopeptide repeat domain"/>
    <property type="match status" value="1"/>
</dbReference>
<evidence type="ECO:0000256" key="1">
    <source>
        <dbReference type="ARBA" id="ARBA00004245"/>
    </source>
</evidence>
<protein>
    <recommendedName>
        <fullName evidence="7">Regulator of microtubule dynamics protein 1</fullName>
    </recommendedName>
    <alternativeName>
        <fullName evidence="8">Protein FAM82B</fullName>
    </alternativeName>
</protein>
<name>A0A482VGK7_ASBVE</name>
<keyword evidence="3" id="KW-0963">Cytoplasm</keyword>
<dbReference type="GO" id="GO:0008017">
    <property type="term" value="F:microtubule binding"/>
    <property type="evidence" value="ECO:0007669"/>
    <property type="project" value="TreeGrafter"/>
</dbReference>
<comment type="caution">
    <text evidence="11">The sequence shown here is derived from an EMBL/GenBank/DDBJ whole genome shotgun (WGS) entry which is preliminary data.</text>
</comment>
<feature type="transmembrane region" description="Helical" evidence="10">
    <location>
        <begin position="6"/>
        <end position="27"/>
    </location>
</feature>
<proteinExistence type="predicted"/>
<keyword evidence="6" id="KW-0206">Cytoskeleton</keyword>
<feature type="coiled-coil region" evidence="9">
    <location>
        <begin position="124"/>
        <end position="163"/>
    </location>
</feature>
<keyword evidence="10" id="KW-0812">Transmembrane</keyword>
<evidence type="ECO:0000313" key="12">
    <source>
        <dbReference type="Proteomes" id="UP000292052"/>
    </source>
</evidence>
<comment type="subcellular location">
    <subcellularLocation>
        <location evidence="1">Cytoplasm</location>
        <location evidence="1">Cytoskeleton</location>
    </subcellularLocation>
</comment>
<dbReference type="GO" id="GO:0005876">
    <property type="term" value="C:spindle microtubule"/>
    <property type="evidence" value="ECO:0007669"/>
    <property type="project" value="TreeGrafter"/>
</dbReference>
<comment type="subunit">
    <text evidence="2">Interacts with microtubules.</text>
</comment>
<dbReference type="Proteomes" id="UP000292052">
    <property type="component" value="Unassembled WGS sequence"/>
</dbReference>
<dbReference type="PANTHER" id="PTHR16056:SF16">
    <property type="entry name" value="REGULATOR OF MICROTUBULE DYNAMICS PROTEIN 1"/>
    <property type="match status" value="1"/>
</dbReference>
<evidence type="ECO:0000256" key="9">
    <source>
        <dbReference type="SAM" id="Coils"/>
    </source>
</evidence>
<feature type="coiled-coil region" evidence="9">
    <location>
        <begin position="36"/>
        <end position="63"/>
    </location>
</feature>
<keyword evidence="5" id="KW-0802">TPR repeat</keyword>
<dbReference type="GO" id="GO:0005739">
    <property type="term" value="C:mitochondrion"/>
    <property type="evidence" value="ECO:0007669"/>
    <property type="project" value="TreeGrafter"/>
</dbReference>
<dbReference type="InterPro" id="IPR049039">
    <property type="entry name" value="RMD1-3_a_helical_rpt"/>
</dbReference>
<dbReference type="Pfam" id="PF21033">
    <property type="entry name" value="RMD1-3"/>
    <property type="match status" value="1"/>
</dbReference>
<keyword evidence="9" id="KW-0175">Coiled coil</keyword>
<evidence type="ECO:0000256" key="5">
    <source>
        <dbReference type="ARBA" id="ARBA00022803"/>
    </source>
</evidence>
<dbReference type="GO" id="GO:0097431">
    <property type="term" value="C:mitotic spindle pole"/>
    <property type="evidence" value="ECO:0007669"/>
    <property type="project" value="TreeGrafter"/>
</dbReference>
<evidence type="ECO:0000256" key="7">
    <source>
        <dbReference type="ARBA" id="ARBA00039966"/>
    </source>
</evidence>
<dbReference type="InterPro" id="IPR011990">
    <property type="entry name" value="TPR-like_helical_dom_sf"/>
</dbReference>
<dbReference type="EMBL" id="QDEB01102225">
    <property type="protein sequence ID" value="RZC31810.1"/>
    <property type="molecule type" value="Genomic_DNA"/>
</dbReference>
<sequence length="346" mass="39248">MPLPQNVNALLGAGVFGIVCAATLYVVEHYKQDRRRHAMAKDLARLDNELTVLRQELNALLAMQKQKYFYHTPHSQFLSRSISRASKRGKRNKKVESLIASSVTSEDYASAVDGDSSDLEFYDVSDDEVDAKTLEKELAEIDAKLEESNVEELESSLERLQNLCMEHPESPHLLWRLGKAHYKLFEKTELQDHIAKGIEACTSALNHKPELADVHKWLAILVGTRTKFQPIKEKILDGHLFKKHVDAAIRLNPGDPTVHHMLGRFEYDLAELKWYERKVAAALFAQPPDGSYDEALEHFKEAERLATHAWKENKLCMAKCYIKTGRIEEAVKCLKEADAIATDNGV</sequence>
<keyword evidence="10" id="KW-0472">Membrane</keyword>
<reference evidence="11 12" key="1">
    <citation type="submission" date="2017-03" db="EMBL/GenBank/DDBJ databases">
        <title>Genome of the blue death feigning beetle - Asbolus verrucosus.</title>
        <authorList>
            <person name="Rider S.D."/>
        </authorList>
    </citation>
    <scope>NUCLEOTIDE SEQUENCE [LARGE SCALE GENOMIC DNA]</scope>
    <source>
        <strain evidence="11">Butters</strain>
        <tissue evidence="11">Head and leg muscle</tissue>
    </source>
</reference>
<evidence type="ECO:0000256" key="2">
    <source>
        <dbReference type="ARBA" id="ARBA00011375"/>
    </source>
</evidence>